<organism evidence="7 8">
    <name type="scientific">Streptomyces smyrnaeus</name>
    <dbReference type="NCBI Taxonomy" id="1387713"/>
    <lineage>
        <taxon>Bacteria</taxon>
        <taxon>Bacillati</taxon>
        <taxon>Actinomycetota</taxon>
        <taxon>Actinomycetes</taxon>
        <taxon>Kitasatosporales</taxon>
        <taxon>Streptomycetaceae</taxon>
        <taxon>Streptomyces</taxon>
    </lineage>
</organism>
<gene>
    <name evidence="7" type="ORF">JW613_01580</name>
</gene>
<dbReference type="Gene3D" id="3.30.590.10">
    <property type="entry name" value="Glutamine synthetase/guanido kinase, catalytic domain"/>
    <property type="match status" value="1"/>
</dbReference>
<feature type="compositionally biased region" description="Basic and acidic residues" evidence="5">
    <location>
        <begin position="22"/>
        <end position="41"/>
    </location>
</feature>
<dbReference type="Pfam" id="PF00120">
    <property type="entry name" value="Gln-synt_C"/>
    <property type="match status" value="1"/>
</dbReference>
<dbReference type="PANTHER" id="PTHR43785">
    <property type="entry name" value="GAMMA-GLUTAMYLPUTRESCINE SYNTHETASE"/>
    <property type="match status" value="1"/>
</dbReference>
<evidence type="ECO:0000313" key="8">
    <source>
        <dbReference type="Proteomes" id="UP000721954"/>
    </source>
</evidence>
<dbReference type="PANTHER" id="PTHR43785:SF12">
    <property type="entry name" value="TYPE-1 GLUTAMINE SYNTHETASE 2"/>
    <property type="match status" value="1"/>
</dbReference>
<reference evidence="7 8" key="1">
    <citation type="submission" date="2021-02" db="EMBL/GenBank/DDBJ databases">
        <title>Streptomyces spirodelae sp. nov., isolated from duckweed.</title>
        <authorList>
            <person name="Saimee Y."/>
            <person name="Duangmal K."/>
        </authorList>
    </citation>
    <scope>NUCLEOTIDE SEQUENCE [LARGE SCALE GENOMIC DNA]</scope>
    <source>
        <strain evidence="7 8">DSM 42105</strain>
    </source>
</reference>
<dbReference type="Proteomes" id="UP000721954">
    <property type="component" value="Unassembled WGS sequence"/>
</dbReference>
<feature type="region of interest" description="Disordered" evidence="5">
    <location>
        <begin position="414"/>
        <end position="438"/>
    </location>
</feature>
<comment type="caution">
    <text evidence="7">The sequence shown here is derived from an EMBL/GenBank/DDBJ whole genome shotgun (WGS) entry which is preliminary data.</text>
</comment>
<evidence type="ECO:0000313" key="7">
    <source>
        <dbReference type="EMBL" id="MBO8197008.1"/>
    </source>
</evidence>
<dbReference type="InterPro" id="IPR014746">
    <property type="entry name" value="Gln_synth/guanido_kin_cat_dom"/>
</dbReference>
<feature type="domain" description="GS catalytic" evidence="6">
    <location>
        <begin position="150"/>
        <end position="493"/>
    </location>
</feature>
<dbReference type="SUPFAM" id="SSF55931">
    <property type="entry name" value="Glutamine synthetase/guanido kinase"/>
    <property type="match status" value="1"/>
</dbReference>
<feature type="region of interest" description="Disordered" evidence="5">
    <location>
        <begin position="1"/>
        <end position="41"/>
    </location>
</feature>
<proteinExistence type="inferred from homology"/>
<dbReference type="SUPFAM" id="SSF54368">
    <property type="entry name" value="Glutamine synthetase, N-terminal domain"/>
    <property type="match status" value="1"/>
</dbReference>
<feature type="compositionally biased region" description="Low complexity" evidence="5">
    <location>
        <begin position="11"/>
        <end position="21"/>
    </location>
</feature>
<evidence type="ECO:0000259" key="6">
    <source>
        <dbReference type="PROSITE" id="PS51987"/>
    </source>
</evidence>
<dbReference type="InterPro" id="IPR036651">
    <property type="entry name" value="Gln_synt_N_sf"/>
</dbReference>
<accession>A0ABS3XNM3</accession>
<evidence type="ECO:0000256" key="1">
    <source>
        <dbReference type="ARBA" id="ARBA00009897"/>
    </source>
</evidence>
<protein>
    <submittedName>
        <fullName evidence="7">Glutamine synthetase</fullName>
    </submittedName>
</protein>
<comment type="similarity">
    <text evidence="1 3 4">Belongs to the glutamine synthetase family.</text>
</comment>
<keyword evidence="8" id="KW-1185">Reference proteome</keyword>
<evidence type="ECO:0000256" key="4">
    <source>
        <dbReference type="RuleBase" id="RU000384"/>
    </source>
</evidence>
<dbReference type="EMBL" id="JAFFZM010000001">
    <property type="protein sequence ID" value="MBO8197008.1"/>
    <property type="molecule type" value="Genomic_DNA"/>
</dbReference>
<evidence type="ECO:0000256" key="5">
    <source>
        <dbReference type="SAM" id="MobiDB-lite"/>
    </source>
</evidence>
<name>A0ABS3XNM3_9ACTN</name>
<sequence length="493" mass="51400">MGTTRRTPASGAGPATRTTAETTEHHGHRPEREPGPDQERARAAAARLAHAGVHGTALTWVDNAGLTRVKAVPVDRLPQAVGSGVGMSPCFDVYLVDDSMTAGEYIGGPDGDLRLVPDLDRLTTLAAQPGWAWAPVDRYEQDGTAYAACQRGFARRMAERARAEHGVELRMGFETEWVVTRGPLSAVGAADAPEYPTAGPAYGMTRLVETSDYLRDILAALTAQGVEVLQLHPEYAAGQFEVSVAPSDPVGAADLAVLVRETVRAVSLRHGLTASFAPVVDPGGVGSGGHLHLSLWREGRNLCAGGEGPFGMTPECEAFLAGVLRELPALLALGAPSPASYLRLRPSRWAGAFHCWGLENREAALRFIAGRGATADGANAEVKCVDSAANPYLLVGGVIAAGLAGLGEPAGTERAGARLPAPVAGDPAHSDPGPDPLPGSLAHALARFEASPVLRAALGEPLFDAIRAVRAGEIELFEGASDREIAAATRGRY</sequence>
<evidence type="ECO:0000256" key="3">
    <source>
        <dbReference type="PROSITE-ProRule" id="PRU01331"/>
    </source>
</evidence>
<dbReference type="InterPro" id="IPR008146">
    <property type="entry name" value="Gln_synth_cat_dom"/>
</dbReference>
<dbReference type="Gene3D" id="3.10.20.70">
    <property type="entry name" value="Glutamine synthetase, N-terminal domain"/>
    <property type="match status" value="1"/>
</dbReference>
<evidence type="ECO:0000256" key="2">
    <source>
        <dbReference type="ARBA" id="ARBA00022598"/>
    </source>
</evidence>
<dbReference type="SMART" id="SM01230">
    <property type="entry name" value="Gln-synt_C"/>
    <property type="match status" value="1"/>
</dbReference>
<keyword evidence="2" id="KW-0436">Ligase</keyword>
<dbReference type="PROSITE" id="PS51987">
    <property type="entry name" value="GS_CATALYTIC"/>
    <property type="match status" value="1"/>
</dbReference>